<dbReference type="Proteomes" id="UP000075809">
    <property type="component" value="Unassembled WGS sequence"/>
</dbReference>
<gene>
    <name evidence="1" type="ORF">ALC60_07551</name>
</gene>
<dbReference type="AlphaFoldDB" id="A0A151X064"/>
<proteinExistence type="predicted"/>
<keyword evidence="2" id="KW-1185">Reference proteome</keyword>
<sequence>MNTEQKLNPTRKKTKSIVSSSSPLIYAKSRLKLAQAYALTAGLVESEKEKSERSEKDIQQYKSYKSEVRALFFPFHNPFADVGCRVNYVPSHRRDSDNTLFHLAQIVNITVLLSKISLHIPSALCLAHAR</sequence>
<dbReference type="EMBL" id="KQ982636">
    <property type="protein sequence ID" value="KYQ53315.1"/>
    <property type="molecule type" value="Genomic_DNA"/>
</dbReference>
<name>A0A151X064_9HYME</name>
<accession>A0A151X064</accession>
<protein>
    <submittedName>
        <fullName evidence="1">Uncharacterized protein</fullName>
    </submittedName>
</protein>
<reference evidence="1 2" key="1">
    <citation type="submission" date="2015-09" db="EMBL/GenBank/DDBJ databases">
        <title>Trachymyrmex zeteki WGS genome.</title>
        <authorList>
            <person name="Nygaard S."/>
            <person name="Hu H."/>
            <person name="Boomsma J."/>
            <person name="Zhang G."/>
        </authorList>
    </citation>
    <scope>NUCLEOTIDE SEQUENCE [LARGE SCALE GENOMIC DNA]</scope>
    <source>
        <strain evidence="1">Tzet28-1</strain>
        <tissue evidence="1">Whole body</tissue>
    </source>
</reference>
<organism evidence="1 2">
    <name type="scientific">Mycetomoellerius zeteki</name>
    <dbReference type="NCBI Taxonomy" id="64791"/>
    <lineage>
        <taxon>Eukaryota</taxon>
        <taxon>Metazoa</taxon>
        <taxon>Ecdysozoa</taxon>
        <taxon>Arthropoda</taxon>
        <taxon>Hexapoda</taxon>
        <taxon>Insecta</taxon>
        <taxon>Pterygota</taxon>
        <taxon>Neoptera</taxon>
        <taxon>Endopterygota</taxon>
        <taxon>Hymenoptera</taxon>
        <taxon>Apocrita</taxon>
        <taxon>Aculeata</taxon>
        <taxon>Formicoidea</taxon>
        <taxon>Formicidae</taxon>
        <taxon>Myrmicinae</taxon>
        <taxon>Mycetomoellerius</taxon>
    </lineage>
</organism>
<evidence type="ECO:0000313" key="1">
    <source>
        <dbReference type="EMBL" id="KYQ53315.1"/>
    </source>
</evidence>
<evidence type="ECO:0000313" key="2">
    <source>
        <dbReference type="Proteomes" id="UP000075809"/>
    </source>
</evidence>